<gene>
    <name evidence="6" type="ORF">UNSW3_480</name>
</gene>
<comment type="similarity">
    <text evidence="1">Belongs to the HipA Ser/Thr kinase family.</text>
</comment>
<dbReference type="AlphaFoldDB" id="U2G8Y3"/>
<dbReference type="EMBL" id="ANNE01000009">
    <property type="protein sequence ID" value="ERJ22503.1"/>
    <property type="molecule type" value="Genomic_DNA"/>
</dbReference>
<evidence type="ECO:0000259" key="4">
    <source>
        <dbReference type="Pfam" id="PF07804"/>
    </source>
</evidence>
<dbReference type="RefSeq" id="WP_021084471.1">
    <property type="nucleotide sequence ID" value="NZ_ANNE01000009.1"/>
</dbReference>
<dbReference type="Pfam" id="PF07804">
    <property type="entry name" value="HipA_C"/>
    <property type="match status" value="1"/>
</dbReference>
<keyword evidence="2" id="KW-0808">Transferase</keyword>
<keyword evidence="3" id="KW-0418">Kinase</keyword>
<evidence type="ECO:0000259" key="5">
    <source>
        <dbReference type="Pfam" id="PF13657"/>
    </source>
</evidence>
<evidence type="ECO:0000256" key="3">
    <source>
        <dbReference type="ARBA" id="ARBA00022777"/>
    </source>
</evidence>
<dbReference type="InterPro" id="IPR012893">
    <property type="entry name" value="HipA-like_C"/>
</dbReference>
<evidence type="ECO:0000313" key="6">
    <source>
        <dbReference type="EMBL" id="ERJ22503.1"/>
    </source>
</evidence>
<organism evidence="6 7">
    <name type="scientific">Campylobacter concisus UNSW3</name>
    <dbReference type="NCBI Taxonomy" id="1242966"/>
    <lineage>
        <taxon>Bacteria</taxon>
        <taxon>Pseudomonadati</taxon>
        <taxon>Campylobacterota</taxon>
        <taxon>Epsilonproteobacteria</taxon>
        <taxon>Campylobacterales</taxon>
        <taxon>Campylobacteraceae</taxon>
        <taxon>Campylobacter</taxon>
    </lineage>
</organism>
<dbReference type="Proteomes" id="UP000016636">
    <property type="component" value="Unassembled WGS sequence"/>
</dbReference>
<name>U2G8Y3_9BACT</name>
<feature type="domain" description="HipA-like C-terminal" evidence="4">
    <location>
        <begin position="228"/>
        <end position="457"/>
    </location>
</feature>
<accession>U2G8Y3</accession>
<dbReference type="PANTHER" id="PTHR37419">
    <property type="entry name" value="SERINE/THREONINE-PROTEIN KINASE TOXIN HIPA"/>
    <property type="match status" value="1"/>
</dbReference>
<evidence type="ECO:0000256" key="2">
    <source>
        <dbReference type="ARBA" id="ARBA00022679"/>
    </source>
</evidence>
<protein>
    <submittedName>
        <fullName evidence="6">HipA-like protein-like protein</fullName>
    </submittedName>
</protein>
<dbReference type="InterPro" id="IPR052028">
    <property type="entry name" value="HipA_Ser/Thr_kinase"/>
</dbReference>
<dbReference type="PANTHER" id="PTHR37419:SF1">
    <property type="entry name" value="SERINE_THREONINE-PROTEIN KINASE TOXIN HIPA"/>
    <property type="match status" value="1"/>
</dbReference>
<sequence length="527" mass="61688">MNQVALEIVKILRNSKALLARTQIEKGVERASKRTVQNELKKLSELRRIRVAGQASSTAYEISNEYSHFENRLFVYQNQILIGYLGYDYESYYFAYDTDFLLSGRYGVKFEMPIDFKIYTSKSCFVDFEESLPEGIDKKILIDKAGNATEFFLLLHNDYSKNDLVFSPGALEFDREVKPQSYLSQKTKILGANTFPNILKYDVDIDDISLFPSKFMSDSEEIKHIRTMSLSGYQHKLQVIVENNAIKVASDKDNATFFIKPYDTLKADENSDYYFPHIAINEHLHMSFAKNELGFDVPMSGVFKREQDKEYHYFIKYFDRIGAYKFQRKEFSTFMGLSSESKYKASSEKLFDTAAMILPSSDDRLRMIEYYFYSFLIRHEDMHTKNISVIYDNGKILLAPLYDIACTGFYEGIKNYESHLSINGKQTNIRYSDFMEIVKRAKVDRAKFNESAKNIVEIYIKKMPKYIKKLEKLDGLDFYKKDRVNAEDKRIKIKSKTTLADVMMKHFEQRCETLKRNGWFEKLGIKI</sequence>
<dbReference type="Gene3D" id="1.10.1070.20">
    <property type="match status" value="1"/>
</dbReference>
<dbReference type="Pfam" id="PF13657">
    <property type="entry name" value="Couple_hipA"/>
    <property type="match status" value="1"/>
</dbReference>
<proteinExistence type="inferred from homology"/>
<feature type="domain" description="HipA N-terminal subdomain 1" evidence="5">
    <location>
        <begin position="75"/>
        <end position="136"/>
    </location>
</feature>
<dbReference type="InterPro" id="IPR017508">
    <property type="entry name" value="HipA_N1"/>
</dbReference>
<comment type="caution">
    <text evidence="6">The sequence shown here is derived from an EMBL/GenBank/DDBJ whole genome shotgun (WGS) entry which is preliminary data.</text>
</comment>
<dbReference type="PATRIC" id="fig|1242966.3.peg.1086"/>
<dbReference type="GO" id="GO:0004674">
    <property type="term" value="F:protein serine/threonine kinase activity"/>
    <property type="evidence" value="ECO:0007669"/>
    <property type="project" value="TreeGrafter"/>
</dbReference>
<dbReference type="GO" id="GO:0005829">
    <property type="term" value="C:cytosol"/>
    <property type="evidence" value="ECO:0007669"/>
    <property type="project" value="TreeGrafter"/>
</dbReference>
<reference evidence="6 7" key="1">
    <citation type="journal article" date="2013" name="BMC Genomics">
        <title>Comparative genomics of Campylobacter concisus isolates reveals genetic diversity and provides insights into disease association.</title>
        <authorList>
            <person name="Deshpande N.P."/>
            <person name="Kaakoush N.O."/>
            <person name="Wilkins M.R."/>
            <person name="Mitchell H.M."/>
        </authorList>
    </citation>
    <scope>NUCLEOTIDE SEQUENCE [LARGE SCALE GENOMIC DNA]</scope>
    <source>
        <strain evidence="6 7">UNSW3</strain>
    </source>
</reference>
<evidence type="ECO:0000313" key="7">
    <source>
        <dbReference type="Proteomes" id="UP000016636"/>
    </source>
</evidence>
<evidence type="ECO:0000256" key="1">
    <source>
        <dbReference type="ARBA" id="ARBA00010164"/>
    </source>
</evidence>